<proteinExistence type="predicted"/>
<dbReference type="Pfam" id="PF05036">
    <property type="entry name" value="SPOR"/>
    <property type="match status" value="1"/>
</dbReference>
<feature type="domain" description="SPOR" evidence="6">
    <location>
        <begin position="346"/>
        <end position="431"/>
    </location>
</feature>
<dbReference type="Pfam" id="PF13181">
    <property type="entry name" value="TPR_8"/>
    <property type="match status" value="2"/>
</dbReference>
<feature type="signal peptide" evidence="5">
    <location>
        <begin position="1"/>
        <end position="21"/>
    </location>
</feature>
<feature type="compositionally biased region" description="Polar residues" evidence="4">
    <location>
        <begin position="240"/>
        <end position="256"/>
    </location>
</feature>
<protein>
    <submittedName>
        <fullName evidence="7">SPOR domain-containing protein</fullName>
    </submittedName>
</protein>
<evidence type="ECO:0000256" key="4">
    <source>
        <dbReference type="SAM" id="MobiDB-lite"/>
    </source>
</evidence>
<dbReference type="InterPro" id="IPR011990">
    <property type="entry name" value="TPR-like_helical_dom_sf"/>
</dbReference>
<dbReference type="InterPro" id="IPR036680">
    <property type="entry name" value="SPOR-like_sf"/>
</dbReference>
<dbReference type="InterPro" id="IPR019734">
    <property type="entry name" value="TPR_rpt"/>
</dbReference>
<dbReference type="KEGG" id="kmn:HW532_00970"/>
<name>A0A7S8C127_9HYPH</name>
<sequence>MVSISVSAMALALCVASPVRAEGTAPAATPGASTAVLIEARDAFRDGRRDKAMDAFTSLVESKDASAGTRAKAYLGRAYGYQRTGQYKAAVEDYTAALELDSLDDETKAVALYNRGLAHRKMRNATAAVEDFTNALFIKGDFAHAYMSRGLLMRETGRPLYALSDFEKAIKNGYQQQYAVLYAEGLAYEDLDRMKEAQAAYARSLMVKPDFAKARTRLADIVGVDPSELAVAQEEDGTAKTVTQGVARAGTSSTPSAGDAIRTGSVTTSDGAKETLPDAVRPTQAMVAGAGTTPDARKTASAADTTASGRRAGVAVPSAPDADTAGRKPVKVASLNAGDGVAAASPEKIEGWLVQLSAQRKEPAAWDVWNKFEQRHAGIVSRYKPVVMRADLGTKGVYYRLRLAGFDTKSDAASVCSRLKAGGAPCFVTKAE</sequence>
<keyword evidence="5" id="KW-0732">Signal</keyword>
<dbReference type="Gene3D" id="1.25.40.10">
    <property type="entry name" value="Tetratricopeptide repeat domain"/>
    <property type="match status" value="2"/>
</dbReference>
<evidence type="ECO:0000256" key="1">
    <source>
        <dbReference type="ARBA" id="ARBA00022737"/>
    </source>
</evidence>
<dbReference type="EMBL" id="CP058214">
    <property type="protein sequence ID" value="QPC41432.1"/>
    <property type="molecule type" value="Genomic_DNA"/>
</dbReference>
<feature type="region of interest" description="Disordered" evidence="4">
    <location>
        <begin position="233"/>
        <end position="276"/>
    </location>
</feature>
<dbReference type="AlphaFoldDB" id="A0A7S8C127"/>
<dbReference type="SMART" id="SM00028">
    <property type="entry name" value="TPR"/>
    <property type="match status" value="4"/>
</dbReference>
<dbReference type="PANTHER" id="PTHR44858:SF1">
    <property type="entry name" value="UDP-N-ACETYLGLUCOSAMINE--PEPTIDE N-ACETYLGLUCOSAMINYLTRANSFERASE SPINDLY-RELATED"/>
    <property type="match status" value="1"/>
</dbReference>
<feature type="region of interest" description="Disordered" evidence="4">
    <location>
        <begin position="288"/>
        <end position="327"/>
    </location>
</feature>
<evidence type="ECO:0000313" key="7">
    <source>
        <dbReference type="EMBL" id="QPC41432.1"/>
    </source>
</evidence>
<dbReference type="PROSITE" id="PS50005">
    <property type="entry name" value="TPR"/>
    <property type="match status" value="2"/>
</dbReference>
<feature type="repeat" description="TPR" evidence="3">
    <location>
        <begin position="178"/>
        <end position="211"/>
    </location>
</feature>
<dbReference type="PROSITE" id="PS51724">
    <property type="entry name" value="SPOR"/>
    <property type="match status" value="1"/>
</dbReference>
<reference evidence="7 8" key="1">
    <citation type="submission" date="2020-06" db="EMBL/GenBank/DDBJ databases">
        <title>Genome sequence of 2 isolates from Red Sea Mangroves.</title>
        <authorList>
            <person name="Sefrji F."/>
            <person name="Michoud G."/>
            <person name="Merlino G."/>
            <person name="Daffonchio D."/>
        </authorList>
    </citation>
    <scope>NUCLEOTIDE SEQUENCE [LARGE SCALE GENOMIC DNA]</scope>
    <source>
        <strain evidence="7 8">R1DC25</strain>
    </source>
</reference>
<keyword evidence="2 3" id="KW-0802">TPR repeat</keyword>
<organism evidence="7 8">
    <name type="scientific">Kaustia mangrovi</name>
    <dbReference type="NCBI Taxonomy" id="2593653"/>
    <lineage>
        <taxon>Bacteria</taxon>
        <taxon>Pseudomonadati</taxon>
        <taxon>Pseudomonadota</taxon>
        <taxon>Alphaproteobacteria</taxon>
        <taxon>Hyphomicrobiales</taxon>
        <taxon>Parvibaculaceae</taxon>
        <taxon>Kaustia</taxon>
    </lineage>
</organism>
<dbReference type="SUPFAM" id="SSF110997">
    <property type="entry name" value="Sporulation related repeat"/>
    <property type="match status" value="1"/>
</dbReference>
<keyword evidence="8" id="KW-1185">Reference proteome</keyword>
<evidence type="ECO:0000256" key="5">
    <source>
        <dbReference type="SAM" id="SignalP"/>
    </source>
</evidence>
<evidence type="ECO:0000256" key="2">
    <source>
        <dbReference type="ARBA" id="ARBA00022803"/>
    </source>
</evidence>
<accession>A0A7S8C127</accession>
<dbReference type="InterPro" id="IPR050498">
    <property type="entry name" value="Ycf3"/>
</dbReference>
<dbReference type="Proteomes" id="UP000593594">
    <property type="component" value="Chromosome"/>
</dbReference>
<gene>
    <name evidence="7" type="ORF">HW532_00970</name>
</gene>
<evidence type="ECO:0000259" key="6">
    <source>
        <dbReference type="PROSITE" id="PS51724"/>
    </source>
</evidence>
<dbReference type="RefSeq" id="WP_213162650.1">
    <property type="nucleotide sequence ID" value="NZ_CP058214.1"/>
</dbReference>
<dbReference type="GO" id="GO:0042834">
    <property type="term" value="F:peptidoglycan binding"/>
    <property type="evidence" value="ECO:0007669"/>
    <property type="project" value="InterPro"/>
</dbReference>
<feature type="chain" id="PRO_5033057164" evidence="5">
    <location>
        <begin position="22"/>
        <end position="432"/>
    </location>
</feature>
<keyword evidence="1" id="KW-0677">Repeat</keyword>
<dbReference type="PANTHER" id="PTHR44858">
    <property type="entry name" value="TETRATRICOPEPTIDE REPEAT PROTEIN 6"/>
    <property type="match status" value="1"/>
</dbReference>
<dbReference type="Gene3D" id="3.30.70.1070">
    <property type="entry name" value="Sporulation related repeat"/>
    <property type="match status" value="1"/>
</dbReference>
<dbReference type="SUPFAM" id="SSF48452">
    <property type="entry name" value="TPR-like"/>
    <property type="match status" value="1"/>
</dbReference>
<evidence type="ECO:0000256" key="3">
    <source>
        <dbReference type="PROSITE-ProRule" id="PRU00339"/>
    </source>
</evidence>
<evidence type="ECO:0000313" key="8">
    <source>
        <dbReference type="Proteomes" id="UP000593594"/>
    </source>
</evidence>
<feature type="repeat" description="TPR" evidence="3">
    <location>
        <begin position="71"/>
        <end position="104"/>
    </location>
</feature>
<dbReference type="InterPro" id="IPR007730">
    <property type="entry name" value="SPOR-like_dom"/>
</dbReference>